<dbReference type="Pfam" id="PF03171">
    <property type="entry name" value="2OG-FeII_Oxy"/>
    <property type="match status" value="1"/>
</dbReference>
<dbReference type="Gene3D" id="2.60.120.330">
    <property type="entry name" value="B-lactam Antibiotic, Isopenicillin N Synthase, Chain"/>
    <property type="match status" value="1"/>
</dbReference>
<dbReference type="InterPro" id="IPR044861">
    <property type="entry name" value="IPNS-like_FE2OG_OXY"/>
</dbReference>
<protein>
    <recommendedName>
        <fullName evidence="2">Isopenicillin N synthase-like Fe(2+) 2OG dioxygenase domain-containing protein</fullName>
    </recommendedName>
</protein>
<feature type="domain" description="Isopenicillin N synthase-like Fe(2+) 2OG dioxygenase" evidence="2">
    <location>
        <begin position="182"/>
        <end position="271"/>
    </location>
</feature>
<dbReference type="EMBL" id="CP017824">
    <property type="protein sequence ID" value="APA13431.1"/>
    <property type="molecule type" value="Genomic_DNA"/>
</dbReference>
<dbReference type="InterPro" id="IPR027443">
    <property type="entry name" value="IPNS-like_sf"/>
</dbReference>
<dbReference type="OMA" id="TFEYYEI"/>
<evidence type="ECO:0000313" key="3">
    <source>
        <dbReference type="EMBL" id="APA13431.1"/>
    </source>
</evidence>
<dbReference type="OrthoDB" id="288590at2759"/>
<name>A0A1D9QEV3_SCLS1</name>
<evidence type="ECO:0000256" key="1">
    <source>
        <dbReference type="ARBA" id="ARBA00008056"/>
    </source>
</evidence>
<dbReference type="SUPFAM" id="SSF51197">
    <property type="entry name" value="Clavaminate synthase-like"/>
    <property type="match status" value="1"/>
</dbReference>
<comment type="similarity">
    <text evidence="1">Belongs to the iron/ascorbate-dependent oxidoreductase family.</text>
</comment>
<sequence>MPHNTLQKTTVNGREVDVAPLESINYARLISKDPLEIEKLVQVCQKPGIFWLDLRDEPTKEWLAELKELYAVSETYFDQPNELKMKTFDEEDDGGYKPGEHEETFEIFRDDILKKQRTLPGVLGEKSQLIEQFSSTGYSVVHTLLNSLSGALKTDSDKRFEDFHRDGEPSGTGLKLVYEPLKHKKSDVVDNKHNDMGTLTLVFSDQWGVEIEMPDTKEWGFVVPKEGHALVNVADSLQAMSKGKLHSPLHRVTQPSDGFEKRYYVVYFLRPEKAIKF</sequence>
<organism evidence="3 4">
    <name type="scientific">Sclerotinia sclerotiorum (strain ATCC 18683 / 1980 / Ss-1)</name>
    <name type="common">White mold</name>
    <name type="synonym">Whetzelinia sclerotiorum</name>
    <dbReference type="NCBI Taxonomy" id="665079"/>
    <lineage>
        <taxon>Eukaryota</taxon>
        <taxon>Fungi</taxon>
        <taxon>Dikarya</taxon>
        <taxon>Ascomycota</taxon>
        <taxon>Pezizomycotina</taxon>
        <taxon>Leotiomycetes</taxon>
        <taxon>Helotiales</taxon>
        <taxon>Sclerotiniaceae</taxon>
        <taxon>Sclerotinia</taxon>
    </lineage>
</organism>
<gene>
    <name evidence="3" type="ORF">sscle_11g082010</name>
</gene>
<dbReference type="VEuPathDB" id="FungiDB:sscle_11g082010"/>
<evidence type="ECO:0000259" key="2">
    <source>
        <dbReference type="Pfam" id="PF03171"/>
    </source>
</evidence>
<dbReference type="SMR" id="A0A1D9QEV3"/>
<proteinExistence type="inferred from homology"/>
<accession>A0A1D9QEV3</accession>
<reference evidence="4" key="1">
    <citation type="journal article" date="2017" name="Genome Biol. Evol.">
        <title>The complete genome sequence of the phytopathogenic fungus Sclerotinia sclerotiorum reveals insights into the genome architecture of broad host range pathogens.</title>
        <authorList>
            <person name="Derbyshire M."/>
            <person name="Denton-Giles M."/>
            <person name="Hegedus D."/>
            <person name="Seifbarghy S."/>
            <person name="Rollins J."/>
            <person name="van Kan J."/>
            <person name="Seidl M.F."/>
            <person name="Faino L."/>
            <person name="Mbengue M."/>
            <person name="Navaud O."/>
            <person name="Raffaele S."/>
            <person name="Hammond-Kosack K."/>
            <person name="Heard S."/>
            <person name="Oliver R."/>
        </authorList>
    </citation>
    <scope>NUCLEOTIDE SEQUENCE [LARGE SCALE GENOMIC DNA]</scope>
    <source>
        <strain evidence="4">ATCC 18683 / 1980 / Ss-1</strain>
    </source>
</reference>
<dbReference type="AlphaFoldDB" id="A0A1D9QEV3"/>
<dbReference type="KEGG" id="ssl:SS1G_07964"/>
<dbReference type="RefSeq" id="XP_001591338.1">
    <property type="nucleotide sequence ID" value="XM_001591288.1"/>
</dbReference>
<dbReference type="Proteomes" id="UP000177798">
    <property type="component" value="Chromosome 11"/>
</dbReference>
<dbReference type="InterPro" id="IPR050231">
    <property type="entry name" value="Iron_ascorbate_oxido_reductase"/>
</dbReference>
<evidence type="ECO:0000313" key="4">
    <source>
        <dbReference type="Proteomes" id="UP000177798"/>
    </source>
</evidence>
<dbReference type="PANTHER" id="PTHR47990">
    <property type="entry name" value="2-OXOGLUTARATE (2OG) AND FE(II)-DEPENDENT OXYGENASE SUPERFAMILY PROTEIN-RELATED"/>
    <property type="match status" value="1"/>
</dbReference>